<feature type="domain" description="FAD-binding PCMH-type" evidence="4">
    <location>
        <begin position="1"/>
        <end position="177"/>
    </location>
</feature>
<dbReference type="InterPro" id="IPR016166">
    <property type="entry name" value="FAD-bd_PCMH"/>
</dbReference>
<dbReference type="SUPFAM" id="SSF56176">
    <property type="entry name" value="FAD-binding/transporter-associated domain-like"/>
    <property type="match status" value="1"/>
</dbReference>
<evidence type="ECO:0000256" key="2">
    <source>
        <dbReference type="ARBA" id="ARBA00022827"/>
    </source>
</evidence>
<dbReference type="SMART" id="SM01092">
    <property type="entry name" value="CO_deh_flav_C"/>
    <property type="match status" value="1"/>
</dbReference>
<organism evidence="5">
    <name type="scientific">freshwater metagenome</name>
    <dbReference type="NCBI Taxonomy" id="449393"/>
    <lineage>
        <taxon>unclassified sequences</taxon>
        <taxon>metagenomes</taxon>
        <taxon>ecological metagenomes</taxon>
    </lineage>
</organism>
<dbReference type="PROSITE" id="PS51387">
    <property type="entry name" value="FAD_PCMH"/>
    <property type="match status" value="1"/>
</dbReference>
<dbReference type="PANTHER" id="PTHR42659:SF2">
    <property type="entry name" value="XANTHINE DEHYDROGENASE SUBUNIT C-RELATED"/>
    <property type="match status" value="1"/>
</dbReference>
<gene>
    <name evidence="5" type="ORF">UFOPK1722_00011</name>
</gene>
<dbReference type="Gene3D" id="3.30.465.10">
    <property type="match status" value="1"/>
</dbReference>
<dbReference type="AlphaFoldDB" id="A0A6J6DNH6"/>
<protein>
    <submittedName>
        <fullName evidence="5">Unannotated protein</fullName>
    </submittedName>
</protein>
<dbReference type="InterPro" id="IPR016169">
    <property type="entry name" value="FAD-bd_PCMH_sub2"/>
</dbReference>
<accession>A0A6J6DNH6</accession>
<dbReference type="Gene3D" id="3.30.43.10">
    <property type="entry name" value="Uridine Diphospho-n-acetylenolpyruvylglucosamine Reductase, domain 2"/>
    <property type="match status" value="1"/>
</dbReference>
<name>A0A6J6DNH6_9ZZZZ</name>
<dbReference type="PANTHER" id="PTHR42659">
    <property type="entry name" value="XANTHINE DEHYDROGENASE SUBUNIT C-RELATED"/>
    <property type="match status" value="1"/>
</dbReference>
<dbReference type="EMBL" id="CAEZTS010000001">
    <property type="protein sequence ID" value="CAB4564525.1"/>
    <property type="molecule type" value="Genomic_DNA"/>
</dbReference>
<dbReference type="GO" id="GO:0071949">
    <property type="term" value="F:FAD binding"/>
    <property type="evidence" value="ECO:0007669"/>
    <property type="project" value="InterPro"/>
</dbReference>
<dbReference type="InterPro" id="IPR051312">
    <property type="entry name" value="Diverse_Substr_Oxidored"/>
</dbReference>
<keyword evidence="3" id="KW-0560">Oxidoreductase</keyword>
<evidence type="ECO:0000256" key="3">
    <source>
        <dbReference type="ARBA" id="ARBA00023002"/>
    </source>
</evidence>
<proteinExistence type="predicted"/>
<keyword evidence="1" id="KW-0285">Flavoprotein</keyword>
<dbReference type="InterPro" id="IPR036318">
    <property type="entry name" value="FAD-bd_PCMH-like_sf"/>
</dbReference>
<evidence type="ECO:0000256" key="1">
    <source>
        <dbReference type="ARBA" id="ARBA00022630"/>
    </source>
</evidence>
<evidence type="ECO:0000259" key="4">
    <source>
        <dbReference type="PROSITE" id="PS51387"/>
    </source>
</evidence>
<keyword evidence="2" id="KW-0274">FAD</keyword>
<dbReference type="GO" id="GO:0016491">
    <property type="term" value="F:oxidoreductase activity"/>
    <property type="evidence" value="ECO:0007669"/>
    <property type="project" value="UniProtKB-KW"/>
</dbReference>
<dbReference type="Gene3D" id="3.30.390.50">
    <property type="entry name" value="CO dehydrogenase flavoprotein, C-terminal domain"/>
    <property type="match status" value="1"/>
</dbReference>
<dbReference type="InterPro" id="IPR002346">
    <property type="entry name" value="Mopterin_DH_FAD-bd"/>
</dbReference>
<dbReference type="FunFam" id="3.30.465.10:FF:000017">
    <property type="entry name" value="Xanthine dehydrogenase, FAD binding subunit"/>
    <property type="match status" value="1"/>
</dbReference>
<dbReference type="Pfam" id="PF00941">
    <property type="entry name" value="FAD_binding_5"/>
    <property type="match status" value="1"/>
</dbReference>
<dbReference type="Pfam" id="PF03450">
    <property type="entry name" value="CO_deh_flav_C"/>
    <property type="match status" value="1"/>
</dbReference>
<dbReference type="SUPFAM" id="SSF55447">
    <property type="entry name" value="CO dehydrogenase flavoprotein C-terminal domain-like"/>
    <property type="match status" value="1"/>
</dbReference>
<dbReference type="InterPro" id="IPR016167">
    <property type="entry name" value="FAD-bd_PCMH_sub1"/>
</dbReference>
<reference evidence="5" key="1">
    <citation type="submission" date="2020-05" db="EMBL/GenBank/DDBJ databases">
        <authorList>
            <person name="Chiriac C."/>
            <person name="Salcher M."/>
            <person name="Ghai R."/>
            <person name="Kavagutti S V."/>
        </authorList>
    </citation>
    <scope>NUCLEOTIDE SEQUENCE</scope>
</reference>
<dbReference type="InterPro" id="IPR036683">
    <property type="entry name" value="CO_DH_flav_C_dom_sf"/>
</dbReference>
<evidence type="ECO:0000313" key="5">
    <source>
        <dbReference type="EMBL" id="CAB4564525.1"/>
    </source>
</evidence>
<sequence>MIPASFDYVRAGSAAEAISLIGQYGDEAKFLAGGHSLLPMMKLRLAQPTVLVDIARVKDLSYIRDAGDHIAIGALTRHMDVETSPVLAQHAPLLAHAAGHVGDPQVRHRGTIGGTIAHADPASDLPATTLALGATYVVQGPNGTREIKAADFYKGFLESDLAADEMITEVRVPKMNGAGWSFQKFNRRAQDWAIVGVAAWRGSNGSGVALVNMGQTPVLATSVSKALADGASIADAAALAAAEASPSKDNNASVEYRTHLAKVLVRRALEESTK</sequence>
<dbReference type="InterPro" id="IPR005107">
    <property type="entry name" value="CO_DH_flav_C"/>
</dbReference>